<feature type="transmembrane region" description="Helical" evidence="1">
    <location>
        <begin position="263"/>
        <end position="284"/>
    </location>
</feature>
<feature type="transmembrane region" description="Helical" evidence="1">
    <location>
        <begin position="204"/>
        <end position="225"/>
    </location>
</feature>
<dbReference type="EMBL" id="FXXI01000001">
    <property type="protein sequence ID" value="SMR98872.1"/>
    <property type="molecule type" value="Genomic_DNA"/>
</dbReference>
<gene>
    <name evidence="4" type="primary">vanT</name>
    <name evidence="3" type="ORF">SBX37_15845</name>
    <name evidence="4" type="ORF">VIM7927_00085</name>
</gene>
<feature type="transmembrane region" description="Helical" evidence="1">
    <location>
        <begin position="137"/>
        <end position="155"/>
    </location>
</feature>
<dbReference type="Proteomes" id="UP000196125">
    <property type="component" value="Unassembled WGS sequence"/>
</dbReference>
<keyword evidence="1" id="KW-0812">Transmembrane</keyword>
<feature type="transmembrane region" description="Helical" evidence="1">
    <location>
        <begin position="237"/>
        <end position="256"/>
    </location>
</feature>
<feature type="domain" description="Acyltransferase 3" evidence="2">
    <location>
        <begin position="7"/>
        <end position="307"/>
    </location>
</feature>
<evidence type="ECO:0000313" key="5">
    <source>
        <dbReference type="Proteomes" id="UP000196125"/>
    </source>
</evidence>
<protein>
    <submittedName>
        <fullName evidence="3">Acyltransferase</fullName>
        <ecNumber evidence="3">2.3.1.-</ecNumber>
    </submittedName>
    <submittedName>
        <fullName evidence="4">Serine/alanine racemase</fullName>
        <ecNumber evidence="4">5.1.1.-</ecNumber>
    </submittedName>
</protein>
<feature type="transmembrane region" description="Helical" evidence="1">
    <location>
        <begin position="175"/>
        <end position="192"/>
    </location>
</feature>
<reference evidence="3 6" key="2">
    <citation type="submission" date="2023-11" db="EMBL/GenBank/DDBJ databases">
        <title>Plant-associative lifestyle of Vibrio porteresiae and its evolutionary dynamics.</title>
        <authorList>
            <person name="Rameshkumar N."/>
            <person name="Kirti K."/>
        </authorList>
    </citation>
    <scope>NUCLEOTIDE SEQUENCE [LARGE SCALE GENOMIC DNA]</scope>
    <source>
        <strain evidence="3 6">MSSRF38</strain>
    </source>
</reference>
<keyword evidence="1" id="KW-1133">Transmembrane helix</keyword>
<accession>A0A1Y6IQU5</accession>
<dbReference type="RefSeq" id="WP_087478961.1">
    <property type="nucleotide sequence ID" value="NZ_AP024883.1"/>
</dbReference>
<dbReference type="EC" id="5.1.1.-" evidence="4"/>
<dbReference type="AlphaFoldDB" id="A0A1Y6IQU5"/>
<keyword evidence="3" id="KW-0808">Transferase</keyword>
<keyword evidence="1" id="KW-0472">Membrane</keyword>
<evidence type="ECO:0000313" key="3">
    <source>
        <dbReference type="EMBL" id="MDW6004329.1"/>
    </source>
</evidence>
<keyword evidence="4" id="KW-0413">Isomerase</keyword>
<name>A0A1Y6IQU5_9VIBR</name>
<proteinExistence type="predicted"/>
<feature type="transmembrane region" description="Helical" evidence="1">
    <location>
        <begin position="34"/>
        <end position="58"/>
    </location>
</feature>
<dbReference type="Proteomes" id="UP001283366">
    <property type="component" value="Unassembled WGS sequence"/>
</dbReference>
<dbReference type="GO" id="GO:0016853">
    <property type="term" value="F:isomerase activity"/>
    <property type="evidence" value="ECO:0007669"/>
    <property type="project" value="UniProtKB-KW"/>
</dbReference>
<evidence type="ECO:0000313" key="6">
    <source>
        <dbReference type="Proteomes" id="UP001283366"/>
    </source>
</evidence>
<feature type="transmembrane region" description="Helical" evidence="1">
    <location>
        <begin position="70"/>
        <end position="90"/>
    </location>
</feature>
<dbReference type="OrthoDB" id="265992at2"/>
<evidence type="ECO:0000259" key="2">
    <source>
        <dbReference type="Pfam" id="PF01757"/>
    </source>
</evidence>
<feature type="transmembrane region" description="Helical" evidence="1">
    <location>
        <begin position="110"/>
        <end position="130"/>
    </location>
</feature>
<dbReference type="Pfam" id="PF01757">
    <property type="entry name" value="Acyl_transf_3"/>
    <property type="match status" value="1"/>
</dbReference>
<organism evidence="4 5">
    <name type="scientific">Vibrio mangrovi</name>
    <dbReference type="NCBI Taxonomy" id="474394"/>
    <lineage>
        <taxon>Bacteria</taxon>
        <taxon>Pseudomonadati</taxon>
        <taxon>Pseudomonadota</taxon>
        <taxon>Gammaproteobacteria</taxon>
        <taxon>Vibrionales</taxon>
        <taxon>Vibrionaceae</taxon>
        <taxon>Vibrio</taxon>
    </lineage>
</organism>
<keyword evidence="3" id="KW-0012">Acyltransferase</keyword>
<evidence type="ECO:0000256" key="1">
    <source>
        <dbReference type="SAM" id="Phobius"/>
    </source>
</evidence>
<dbReference type="InterPro" id="IPR002656">
    <property type="entry name" value="Acyl_transf_3_dom"/>
</dbReference>
<sequence length="318" mass="36415">MNSRNLTLDLFKIILAFMVIGIHSNFLSELTTEGYYLISAGIFRIAVPIFFIINGYYFTSISTSEKLTQWVKRVILLYLVWTVFYAYFWLKPVTMNLVGIMTIVETIIVGYHHLWYLVGMFGAGLMTYVFRDRTRAGIQLALLCFVLGVMIQYIGNYHLVSSTFADELFNIGFTHRNFLLLGFPFFYIGFLIRKHRLFSETSTGLLIVFSLTGIGLLLGESWYNLNQPYRTGVFDNYLSLIWICPALFLLVVRSGLTTTSKNLAHLSTAVYLIHPFCLSLLLKLRHWENTPLAIACVLLSLGLSYALIQAHKRIGYIL</sequence>
<dbReference type="EC" id="2.3.1.-" evidence="3"/>
<keyword evidence="6" id="KW-1185">Reference proteome</keyword>
<dbReference type="EMBL" id="JAWRCO010000001">
    <property type="protein sequence ID" value="MDW6004329.1"/>
    <property type="molecule type" value="Genomic_DNA"/>
</dbReference>
<reference evidence="4 5" key="1">
    <citation type="submission" date="2017-05" db="EMBL/GenBank/DDBJ databases">
        <authorList>
            <person name="Song R."/>
            <person name="Chenine A.L."/>
            <person name="Ruprecht R.M."/>
        </authorList>
    </citation>
    <scope>NUCLEOTIDE SEQUENCE [LARGE SCALE GENOMIC DNA]</scope>
    <source>
        <strain evidence="4 5">CECT 7927</strain>
    </source>
</reference>
<feature type="transmembrane region" description="Helical" evidence="1">
    <location>
        <begin position="7"/>
        <end position="28"/>
    </location>
</feature>
<evidence type="ECO:0000313" key="4">
    <source>
        <dbReference type="EMBL" id="SMR98872.1"/>
    </source>
</evidence>
<feature type="transmembrane region" description="Helical" evidence="1">
    <location>
        <begin position="290"/>
        <end position="308"/>
    </location>
</feature>
<dbReference type="GO" id="GO:0016747">
    <property type="term" value="F:acyltransferase activity, transferring groups other than amino-acyl groups"/>
    <property type="evidence" value="ECO:0007669"/>
    <property type="project" value="InterPro"/>
</dbReference>